<evidence type="ECO:0000256" key="1">
    <source>
        <dbReference type="ARBA" id="ARBA00004141"/>
    </source>
</evidence>
<dbReference type="InterPro" id="IPR005797">
    <property type="entry name" value="Cyt_b/b6_N"/>
</dbReference>
<comment type="subcellular location">
    <subcellularLocation>
        <location evidence="1">Membrane</location>
        <topology evidence="1">Multi-pass membrane protein</topology>
    </subcellularLocation>
</comment>
<dbReference type="InterPro" id="IPR053595">
    <property type="entry name" value="Cytochrome_b-type_ET"/>
</dbReference>
<dbReference type="InterPro" id="IPR005798">
    <property type="entry name" value="Cyt_b/b6_C"/>
</dbReference>
<dbReference type="EMBL" id="AP025226">
    <property type="protein sequence ID" value="BDB99301.1"/>
    <property type="molecule type" value="Genomic_DNA"/>
</dbReference>
<keyword evidence="3" id="KW-0349">Heme</keyword>
<name>A0AAQ4CU20_9CREN</name>
<protein>
    <submittedName>
        <fullName evidence="13">Cytochrome b</fullName>
    </submittedName>
</protein>
<dbReference type="FunFam" id="1.20.810.10:FF:000012">
    <property type="entry name" value="Cytochrome b/b6 domain protein"/>
    <property type="match status" value="1"/>
</dbReference>
<dbReference type="GO" id="GO:0022904">
    <property type="term" value="P:respiratory electron transport chain"/>
    <property type="evidence" value="ECO:0007669"/>
    <property type="project" value="InterPro"/>
</dbReference>
<dbReference type="PANTHER" id="PTHR19271:SF16">
    <property type="entry name" value="CYTOCHROME B"/>
    <property type="match status" value="1"/>
</dbReference>
<dbReference type="PROSITE" id="PS51002">
    <property type="entry name" value="CYTB_NTER"/>
    <property type="match status" value="1"/>
</dbReference>
<dbReference type="PANTHER" id="PTHR19271">
    <property type="entry name" value="CYTOCHROME B"/>
    <property type="match status" value="1"/>
</dbReference>
<dbReference type="GO" id="GO:0009055">
    <property type="term" value="F:electron transfer activity"/>
    <property type="evidence" value="ECO:0007669"/>
    <property type="project" value="InterPro"/>
</dbReference>
<gene>
    <name evidence="13" type="ORF">SACC_23180</name>
</gene>
<keyword evidence="4 10" id="KW-0812">Transmembrane</keyword>
<evidence type="ECO:0000313" key="13">
    <source>
        <dbReference type="EMBL" id="BDB99301.1"/>
    </source>
</evidence>
<dbReference type="InterPro" id="IPR016174">
    <property type="entry name" value="Di-haem_cyt_TM"/>
</dbReference>
<evidence type="ECO:0000256" key="5">
    <source>
        <dbReference type="ARBA" id="ARBA00022723"/>
    </source>
</evidence>
<evidence type="ECO:0000313" key="14">
    <source>
        <dbReference type="Proteomes" id="UP001319921"/>
    </source>
</evidence>
<evidence type="ECO:0000256" key="7">
    <source>
        <dbReference type="ARBA" id="ARBA00022989"/>
    </source>
</evidence>
<dbReference type="GO" id="GO:0046872">
    <property type="term" value="F:metal ion binding"/>
    <property type="evidence" value="ECO:0007669"/>
    <property type="project" value="UniProtKB-KW"/>
</dbReference>
<dbReference type="SUPFAM" id="SSF81342">
    <property type="entry name" value="Transmembrane di-heme cytochromes"/>
    <property type="match status" value="1"/>
</dbReference>
<keyword evidence="9 10" id="KW-0472">Membrane</keyword>
<dbReference type="Pfam" id="PF13631">
    <property type="entry name" value="Cytochrom_B_N_2"/>
    <property type="match status" value="1"/>
</dbReference>
<keyword evidence="7 10" id="KW-1133">Transmembrane helix</keyword>
<evidence type="ECO:0000256" key="6">
    <source>
        <dbReference type="ARBA" id="ARBA00022982"/>
    </source>
</evidence>
<feature type="transmembrane region" description="Helical" evidence="10">
    <location>
        <begin position="71"/>
        <end position="97"/>
    </location>
</feature>
<feature type="transmembrane region" description="Helical" evidence="10">
    <location>
        <begin position="456"/>
        <end position="473"/>
    </location>
</feature>
<dbReference type="GO" id="GO:0016491">
    <property type="term" value="F:oxidoreductase activity"/>
    <property type="evidence" value="ECO:0007669"/>
    <property type="project" value="InterPro"/>
</dbReference>
<feature type="transmembrane region" description="Helical" evidence="10">
    <location>
        <begin position="427"/>
        <end position="450"/>
    </location>
</feature>
<dbReference type="RefSeq" id="WP_229569623.1">
    <property type="nucleotide sequence ID" value="NZ_AP025226.1"/>
</dbReference>
<accession>A0AAQ4CU20</accession>
<evidence type="ECO:0000256" key="2">
    <source>
        <dbReference type="ARBA" id="ARBA00022448"/>
    </source>
</evidence>
<feature type="transmembrane region" description="Helical" evidence="10">
    <location>
        <begin position="529"/>
        <end position="551"/>
    </location>
</feature>
<dbReference type="GO" id="GO:0016020">
    <property type="term" value="C:membrane"/>
    <property type="evidence" value="ECO:0007669"/>
    <property type="project" value="UniProtKB-SubCell"/>
</dbReference>
<feature type="domain" description="Cytochrome b/b6 N-terminal region profile" evidence="11">
    <location>
        <begin position="1"/>
        <end position="223"/>
    </location>
</feature>
<feature type="transmembrane region" description="Helical" evidence="10">
    <location>
        <begin position="389"/>
        <end position="406"/>
    </location>
</feature>
<feature type="transmembrane region" description="Helical" evidence="10">
    <location>
        <begin position="249"/>
        <end position="270"/>
    </location>
</feature>
<evidence type="ECO:0000259" key="12">
    <source>
        <dbReference type="PROSITE" id="PS51003"/>
    </source>
</evidence>
<dbReference type="InterPro" id="IPR036150">
    <property type="entry name" value="Cyt_b/b6_C_sf"/>
</dbReference>
<sequence>MGEEKKGLIDNIIDRIGVTEAPLFRTPDYMYNISYWLGAMVAAAFIYTVITGLFLLMYYQPAYAYQSTQNIIYNVPYGSVLLFSHLYGAYIMIILAYIHMFRNFYKGAYKKPRELQWVTGVILLALTLGASFFGYSLVSDVLGVNAIDIGSELLVGTGIPGATTLVGWLFGPGGSAALSSNPLVRSELFDRLLGWHILLVFLLGVLFVFHFMLSERYGMTPSAKEKPKVPAYYTKEEQTRFNEWWPRNFVYMLSIVLLTWGIILFVPNLLANINGLPIVINPYPAPQAGSPQAISVQPYPPWFFLFLYKFVDFLLPNGMPITPILVLAVLVLGLVILMLLPFLDPSDYLSVTRRKFWTWIMTTLIIYLVELSVWGYLQPGVPEPFNAQVEYLGPPLIIVGLLVYLWKPKENQVNSISKTEAKVIKMNITPMEILLASVASLSLAGTFINFLEFPTVINGIILLPVTLFAAYMLRRVAGFIIGRKPIAAVGSQVGVSWKKKAAFYGIIIIFIISLFLLGLMWTLPSVGPQATYAGMDLGVILMLWGIAVQLYHYEVYVRE</sequence>
<dbReference type="GeneID" id="68867043"/>
<evidence type="ECO:0000256" key="9">
    <source>
        <dbReference type="ARBA" id="ARBA00023136"/>
    </source>
</evidence>
<keyword evidence="6" id="KW-0249">Electron transport</keyword>
<evidence type="ECO:0000256" key="8">
    <source>
        <dbReference type="ARBA" id="ARBA00023004"/>
    </source>
</evidence>
<dbReference type="NCBIfam" id="NF041076">
    <property type="entry name" value="cyt_b_SoxC"/>
    <property type="match status" value="1"/>
</dbReference>
<organism evidence="13 14">
    <name type="scientific">Saccharolobus caldissimus</name>
    <dbReference type="NCBI Taxonomy" id="1702097"/>
    <lineage>
        <taxon>Archaea</taxon>
        <taxon>Thermoproteota</taxon>
        <taxon>Thermoprotei</taxon>
        <taxon>Sulfolobales</taxon>
        <taxon>Sulfolobaceae</taxon>
        <taxon>Saccharolobus</taxon>
    </lineage>
</organism>
<proteinExistence type="predicted"/>
<dbReference type="Gene3D" id="1.20.810.10">
    <property type="entry name" value="Cytochrome Bc1 Complex, Chain C"/>
    <property type="match status" value="1"/>
</dbReference>
<evidence type="ECO:0000256" key="10">
    <source>
        <dbReference type="SAM" id="Phobius"/>
    </source>
</evidence>
<evidence type="ECO:0000256" key="4">
    <source>
        <dbReference type="ARBA" id="ARBA00022692"/>
    </source>
</evidence>
<feature type="transmembrane region" description="Helical" evidence="10">
    <location>
        <begin position="321"/>
        <end position="344"/>
    </location>
</feature>
<dbReference type="Pfam" id="PF00032">
    <property type="entry name" value="Cytochrom_B_C"/>
    <property type="match status" value="1"/>
</dbReference>
<feature type="transmembrane region" description="Helical" evidence="10">
    <location>
        <begin position="193"/>
        <end position="213"/>
    </location>
</feature>
<feature type="transmembrane region" description="Helical" evidence="10">
    <location>
        <begin position="117"/>
        <end position="138"/>
    </location>
</feature>
<dbReference type="AlphaFoldDB" id="A0AAQ4CU20"/>
<keyword evidence="5" id="KW-0479">Metal-binding</keyword>
<dbReference type="InterPro" id="IPR027387">
    <property type="entry name" value="Cytb/b6-like_sf"/>
</dbReference>
<evidence type="ECO:0000256" key="3">
    <source>
        <dbReference type="ARBA" id="ARBA00022617"/>
    </source>
</evidence>
<dbReference type="PROSITE" id="PS51003">
    <property type="entry name" value="CYTB_CTER"/>
    <property type="match status" value="1"/>
</dbReference>
<keyword evidence="14" id="KW-1185">Reference proteome</keyword>
<feature type="domain" description="Cytochrome b/b6 C-terminal region profile" evidence="12">
    <location>
        <begin position="230"/>
        <end position="419"/>
    </location>
</feature>
<dbReference type="Proteomes" id="UP001319921">
    <property type="component" value="Chromosome"/>
</dbReference>
<feature type="transmembrane region" description="Helical" evidence="10">
    <location>
        <begin position="35"/>
        <end position="59"/>
    </location>
</feature>
<keyword evidence="8" id="KW-0408">Iron</keyword>
<evidence type="ECO:0000259" key="11">
    <source>
        <dbReference type="PROSITE" id="PS51002"/>
    </source>
</evidence>
<feature type="transmembrane region" description="Helical" evidence="10">
    <location>
        <begin position="501"/>
        <end position="523"/>
    </location>
</feature>
<keyword evidence="2" id="KW-0813">Transport</keyword>
<reference evidence="13 14" key="1">
    <citation type="journal article" date="2022" name="Microbiol. Resour. Announc.">
        <title>Complete Genome Sequence of the Hyperthermophilic and Acidophilic Archaeon Saccharolobus caldissimus Strain HS-3T.</title>
        <authorList>
            <person name="Sakai H.D."/>
            <person name="Kurosawa N."/>
        </authorList>
    </citation>
    <scope>NUCLEOTIDE SEQUENCE [LARGE SCALE GENOMIC DNA]</scope>
    <source>
        <strain evidence="13 14">JCM32116</strain>
    </source>
</reference>
<dbReference type="SUPFAM" id="SSF81648">
    <property type="entry name" value="a domain/subunit of cytochrome bc1 complex (Ubiquinol-cytochrome c reductase)"/>
    <property type="match status" value="1"/>
</dbReference>
<dbReference type="KEGG" id="scas:SACC_23180"/>
<feature type="transmembrane region" description="Helical" evidence="10">
    <location>
        <begin position="356"/>
        <end position="377"/>
    </location>
</feature>